<comment type="caution">
    <text evidence="1">The sequence shown here is derived from an EMBL/GenBank/DDBJ whole genome shotgun (WGS) entry which is preliminary data.</text>
</comment>
<protein>
    <submittedName>
        <fullName evidence="1">Uncharacterized protein</fullName>
    </submittedName>
</protein>
<reference evidence="1" key="1">
    <citation type="submission" date="2017-02" db="EMBL/GenBank/DDBJ databases">
        <title>Delving into the versatile metabolic prowess of the omnipresent phylum Bacteroidetes.</title>
        <authorList>
            <person name="Nobu M.K."/>
            <person name="Mei R."/>
            <person name="Narihiro T."/>
            <person name="Kuroda K."/>
            <person name="Liu W.-T."/>
        </authorList>
    </citation>
    <scope>NUCLEOTIDE SEQUENCE</scope>
    <source>
        <strain evidence="1">ADurb.Bin160</strain>
    </source>
</reference>
<proteinExistence type="predicted"/>
<organism evidence="1">
    <name type="scientific">candidate division CPR1 bacterium ADurb.Bin160</name>
    <dbReference type="NCBI Taxonomy" id="1852826"/>
    <lineage>
        <taxon>Bacteria</taxon>
        <taxon>candidate division CPR1</taxon>
    </lineage>
</organism>
<sequence length="84" mass="10051">MNQNKSKDSMQFIYPDRYQEKFLDKKKKYPYSSGCIQRIISITLDTLNLQNTYKNLPVIVTKLLEEPKNLTEEEKEMMRKVSEN</sequence>
<name>A0A1V5ZQ62_9BACT</name>
<dbReference type="AlphaFoldDB" id="A0A1V5ZQ62"/>
<accession>A0A1V5ZQ62</accession>
<dbReference type="Proteomes" id="UP000485621">
    <property type="component" value="Unassembled WGS sequence"/>
</dbReference>
<evidence type="ECO:0000313" key="1">
    <source>
        <dbReference type="EMBL" id="OQB42470.1"/>
    </source>
</evidence>
<gene>
    <name evidence="1" type="ORF">BWY04_00168</name>
</gene>
<dbReference type="EMBL" id="MWDB01000002">
    <property type="protein sequence ID" value="OQB42470.1"/>
    <property type="molecule type" value="Genomic_DNA"/>
</dbReference>